<evidence type="ECO:0000313" key="2">
    <source>
        <dbReference type="Proteomes" id="UP001211907"/>
    </source>
</evidence>
<dbReference type="EMBL" id="JADGJH010000940">
    <property type="protein sequence ID" value="KAJ3120727.1"/>
    <property type="molecule type" value="Genomic_DNA"/>
</dbReference>
<organism evidence="1 2">
    <name type="scientific">Physocladia obscura</name>
    <dbReference type="NCBI Taxonomy" id="109957"/>
    <lineage>
        <taxon>Eukaryota</taxon>
        <taxon>Fungi</taxon>
        <taxon>Fungi incertae sedis</taxon>
        <taxon>Chytridiomycota</taxon>
        <taxon>Chytridiomycota incertae sedis</taxon>
        <taxon>Chytridiomycetes</taxon>
        <taxon>Chytridiales</taxon>
        <taxon>Chytriomycetaceae</taxon>
        <taxon>Physocladia</taxon>
    </lineage>
</organism>
<protein>
    <recommendedName>
        <fullName evidence="3">F-box domain-containing protein</fullName>
    </recommendedName>
</protein>
<proteinExistence type="predicted"/>
<name>A0AAD5XG33_9FUNG</name>
<dbReference type="SUPFAM" id="SSF52047">
    <property type="entry name" value="RNI-like"/>
    <property type="match status" value="1"/>
</dbReference>
<accession>A0AAD5XG33</accession>
<evidence type="ECO:0000313" key="1">
    <source>
        <dbReference type="EMBL" id="KAJ3120727.1"/>
    </source>
</evidence>
<gene>
    <name evidence="1" type="ORF">HK100_012682</name>
</gene>
<evidence type="ECO:0008006" key="3">
    <source>
        <dbReference type="Google" id="ProtNLM"/>
    </source>
</evidence>
<dbReference type="AlphaFoldDB" id="A0AAD5XG33"/>
<dbReference type="InterPro" id="IPR032675">
    <property type="entry name" value="LRR_dom_sf"/>
</dbReference>
<sequence length="234" mass="25857">MKLEELPTELLVSILGWLGSSSGVYVGAMHASRRLREAAWAGLAQTGLRVYYRQRQSFLAAMNKESQTKQSSPNRYSTELEVDSAVAVDVNTEEDAGAENTLAFRLQHLAHTLKGLDFGFDARRYTNENVRAQTEIPSCFHWPSRFIAADLAALIVFCPSLQYLNVAGCQFRKTDLPALLSVLSMAAPKSLLNLNLSCSNLKGSALRDFISPFSDSLRILDVSGIFRLSSTVYI</sequence>
<reference evidence="1" key="1">
    <citation type="submission" date="2020-05" db="EMBL/GenBank/DDBJ databases">
        <title>Phylogenomic resolution of chytrid fungi.</title>
        <authorList>
            <person name="Stajich J.E."/>
            <person name="Amses K."/>
            <person name="Simmons R."/>
            <person name="Seto K."/>
            <person name="Myers J."/>
            <person name="Bonds A."/>
            <person name="Quandt C.A."/>
            <person name="Barry K."/>
            <person name="Liu P."/>
            <person name="Grigoriev I."/>
            <person name="Longcore J.E."/>
            <person name="James T.Y."/>
        </authorList>
    </citation>
    <scope>NUCLEOTIDE SEQUENCE</scope>
    <source>
        <strain evidence="1">JEL0513</strain>
    </source>
</reference>
<comment type="caution">
    <text evidence="1">The sequence shown here is derived from an EMBL/GenBank/DDBJ whole genome shotgun (WGS) entry which is preliminary data.</text>
</comment>
<dbReference type="Proteomes" id="UP001211907">
    <property type="component" value="Unassembled WGS sequence"/>
</dbReference>
<keyword evidence="2" id="KW-1185">Reference proteome</keyword>
<dbReference type="Gene3D" id="3.80.10.10">
    <property type="entry name" value="Ribonuclease Inhibitor"/>
    <property type="match status" value="1"/>
</dbReference>